<comment type="caution">
    <text evidence="1">The sequence shown here is derived from an EMBL/GenBank/DDBJ whole genome shotgun (WGS) entry which is preliminary data.</text>
</comment>
<dbReference type="Proteomes" id="UP000709295">
    <property type="component" value="Unassembled WGS sequence"/>
</dbReference>
<dbReference type="AlphaFoldDB" id="A0A8J5MAK8"/>
<dbReference type="EMBL" id="JAENGY010000218">
    <property type="protein sequence ID" value="KAG6969111.1"/>
    <property type="molecule type" value="Genomic_DNA"/>
</dbReference>
<gene>
    <name evidence="1" type="ORF">JG688_00005472</name>
</gene>
<protein>
    <recommendedName>
        <fullName evidence="3">Tc1-like transposase DDE domain-containing protein</fullName>
    </recommendedName>
</protein>
<sequence length="157" mass="17560">YNAVKKTDVYKGHFVGKTIVIVLDNAPAPSHTEGLVKGRKDLEQFRFRPYSSICNPIEGCFSALKAHTKAYFNLNVDQMINLPYSKMTERRMCLLERAADHCMARMDLRLVSKMARHCALSVGCNSRGAMSYGTKSVCLSLNPHRSGLTFGISLLKK</sequence>
<accession>A0A8J5MAK8</accession>
<evidence type="ECO:0008006" key="3">
    <source>
        <dbReference type="Google" id="ProtNLM"/>
    </source>
</evidence>
<evidence type="ECO:0000313" key="2">
    <source>
        <dbReference type="Proteomes" id="UP000709295"/>
    </source>
</evidence>
<feature type="non-terminal residue" evidence="1">
    <location>
        <position position="157"/>
    </location>
</feature>
<keyword evidence="2" id="KW-1185">Reference proteome</keyword>
<name>A0A8J5MAK8_9STRA</name>
<organism evidence="1 2">
    <name type="scientific">Phytophthora aleatoria</name>
    <dbReference type="NCBI Taxonomy" id="2496075"/>
    <lineage>
        <taxon>Eukaryota</taxon>
        <taxon>Sar</taxon>
        <taxon>Stramenopiles</taxon>
        <taxon>Oomycota</taxon>
        <taxon>Peronosporomycetes</taxon>
        <taxon>Peronosporales</taxon>
        <taxon>Peronosporaceae</taxon>
        <taxon>Phytophthora</taxon>
    </lineage>
</organism>
<evidence type="ECO:0000313" key="1">
    <source>
        <dbReference type="EMBL" id="KAG6969111.1"/>
    </source>
</evidence>
<proteinExistence type="predicted"/>
<reference evidence="1" key="1">
    <citation type="submission" date="2021-01" db="EMBL/GenBank/DDBJ databases">
        <title>Phytophthora aleatoria, a newly-described species from Pinus radiata is distinct from Phytophthora cactorum isolates based on comparative genomics.</title>
        <authorList>
            <person name="Mcdougal R."/>
            <person name="Panda P."/>
            <person name="Williams N."/>
            <person name="Studholme D.J."/>
        </authorList>
    </citation>
    <scope>NUCLEOTIDE SEQUENCE</scope>
    <source>
        <strain evidence="1">NZFS 4037</strain>
    </source>
</reference>